<evidence type="ECO:0000313" key="5">
    <source>
        <dbReference type="EMBL" id="SCZ92024.1"/>
    </source>
</evidence>
<feature type="region of interest" description="Disordered" evidence="3">
    <location>
        <begin position="1095"/>
        <end position="1119"/>
    </location>
</feature>
<name>A0A2X0NQ73_9BASI</name>
<feature type="region of interest" description="Disordered" evidence="3">
    <location>
        <begin position="1247"/>
        <end position="1272"/>
    </location>
</feature>
<sequence>MYVPCALPSTRLSTTTSALPSVPCSTVKPTPYKTPGRGPHPRFKHSLGGLLEEEGEELIAIASATDEIEVDDQHQLDHGGFWAVLTREELSVWTVTPKVVLAKLRRTPLSLRTHGSNSLVAFHTPTRLVVTTTSGHHLLYSIDSAASVNHRTKSNNDVYTVPGGQKGDAMWPKGPGEGANLQGIVLRAEAERGLAIGDGVGCVCLTPHSLILAIQDPPTLRIVPFPSPSSSATDSNQAHQQPPPAIPPPSSSVNFNAFTDRPGHAREGSGWDALATGFNPAAPSEAETVVLDEWPWLINCDSGEVSVTSLIPLPEAPTSTPLETPNPNHPRPSIARRQSSTSTPKHSHPTIPPPRTPTRFVMLTSDARAYLVRWAPSVTPPQTPGTWSRRPSSTASFGPASSLPTSPNLDAGPKRVGVDQVVFDAPVESHVAQEWEWQGVCFHPRVEAVEDGDEQEMLHKQEKLLDRGKGGTCLALNEKFGLVAVGCQDGTISAYNLSLGAAATTSNSPSSSSELYAPTFSHEHSLRKSLNTTATGLDTGHVACLSYTPDGYALAVGWHLGWSIWSVYGRLGSWSVLGSLKTGYGVEGEKSDAFEDHFMNGVRGMFWTRGGYELVVLCPPPVHPKSKAHDEQLFVIPFAKSAVTAAHTPDNTNHAFLQMDDRVMVYRGADQPDMSVINPESDVWQHIKIPASYIATQHPIRYAVISHDARFIAVAGRRGFTHYNALSGRWKLFESEKEENAFHVVGGMAWWANLLIVGCVDPTTLTRSARTTGIERGYQLAVFAREQALSLDDSASLETIALSSRPLVLSVFDSSLLVYTEDNTFHHFLMRPHPRILNGRGVGSRLRLCGSIGFEGVVKDPWKVRGLSWLVPKSQQQFGDPADDLNVATIIFLISGQLVLLRPRRAAHEEVKYDLQILADRIEFYWTHLSGIGTLENSLWGWDGERIRIWLDALTIEKVLVDAKKDAYERVSESVAIKLDFYPLGESEGSQSWNFDVSAEFFGRTPYMLIAVLMEKGIIVGIDQETSLRKTLDFALFRIITSTQLFLHHVLRFHLTRHPMREAVLFASHYQHLVYFAHALEILLHGVLEDEADKPTNQLTSIESPTSEKNDDDDDDDETRAPTLLSTVIDFLDHFPSSLSIVVNCARKTELTRWSLLFTHAGSPRRLFERCIESSEYKTAASYLLVLHNLEPLEQSGKDTVGLLKVCMHRGEWTLCRELLRFLYSLDRTGGILQAALEEGSALPRGYRASNAKSTSSSSSASNPGRTGSPTLTIQERIDQLSLSDGSTTSSSQARAKTPLGSVRGLGALMGLSEGGGGGGSRQESEREQNWRALGLGHLLGGATG</sequence>
<keyword evidence="2" id="KW-0472">Membrane</keyword>
<accession>A0A2X0NQ73</accession>
<feature type="domain" description="RIC1 C-terminal alpha solenoid region" evidence="4">
    <location>
        <begin position="1048"/>
        <end position="1239"/>
    </location>
</feature>
<dbReference type="SUPFAM" id="SSF82171">
    <property type="entry name" value="DPP6 N-terminal domain-like"/>
    <property type="match status" value="1"/>
</dbReference>
<dbReference type="GO" id="GO:0042147">
    <property type="term" value="P:retrograde transport, endosome to Golgi"/>
    <property type="evidence" value="ECO:0007669"/>
    <property type="project" value="TreeGrafter"/>
</dbReference>
<evidence type="ECO:0000256" key="3">
    <source>
        <dbReference type="SAM" id="MobiDB-lite"/>
    </source>
</evidence>
<dbReference type="GO" id="GO:0005829">
    <property type="term" value="C:cytosol"/>
    <property type="evidence" value="ECO:0007669"/>
    <property type="project" value="TreeGrafter"/>
</dbReference>
<feature type="compositionally biased region" description="Polar residues" evidence="3">
    <location>
        <begin position="228"/>
        <end position="240"/>
    </location>
</feature>
<feature type="region of interest" description="Disordered" evidence="3">
    <location>
        <begin position="312"/>
        <end position="358"/>
    </location>
</feature>
<organism evidence="5 6">
    <name type="scientific">Microbotryum saponariae</name>
    <dbReference type="NCBI Taxonomy" id="289078"/>
    <lineage>
        <taxon>Eukaryota</taxon>
        <taxon>Fungi</taxon>
        <taxon>Dikarya</taxon>
        <taxon>Basidiomycota</taxon>
        <taxon>Pucciniomycotina</taxon>
        <taxon>Microbotryomycetes</taxon>
        <taxon>Microbotryales</taxon>
        <taxon>Microbotryaceae</taxon>
        <taxon>Microbotryum</taxon>
    </lineage>
</organism>
<feature type="region of interest" description="Disordered" evidence="3">
    <location>
        <begin position="223"/>
        <end position="272"/>
    </location>
</feature>
<dbReference type="Pfam" id="PF07064">
    <property type="entry name" value="RIC1"/>
    <property type="match status" value="1"/>
</dbReference>
<feature type="region of interest" description="Disordered" evidence="3">
    <location>
        <begin position="1305"/>
        <end position="1328"/>
    </location>
</feature>
<proteinExistence type="predicted"/>
<reference evidence="6" key="1">
    <citation type="submission" date="2016-10" db="EMBL/GenBank/DDBJ databases">
        <authorList>
            <person name="Jeantristanb JTB J.-T."/>
            <person name="Ricardo R."/>
        </authorList>
    </citation>
    <scope>NUCLEOTIDE SEQUENCE [LARGE SCALE GENOMIC DNA]</scope>
</reference>
<dbReference type="Pfam" id="PF25440">
    <property type="entry name" value="Beta-prop_RIC1_2nd"/>
    <property type="match status" value="1"/>
</dbReference>
<evidence type="ECO:0000313" key="6">
    <source>
        <dbReference type="Proteomes" id="UP000249723"/>
    </source>
</evidence>
<dbReference type="PANTHER" id="PTHR22746">
    <property type="entry name" value="RAB6A-GEF COMPLEX PARTNER PROTEIN 1"/>
    <property type="match status" value="1"/>
</dbReference>
<dbReference type="STRING" id="289078.A0A2X0NQ73"/>
<comment type="subcellular location">
    <subcellularLocation>
        <location evidence="1">Membrane</location>
    </subcellularLocation>
</comment>
<evidence type="ECO:0000259" key="4">
    <source>
        <dbReference type="Pfam" id="PF07064"/>
    </source>
</evidence>
<feature type="compositionally biased region" description="Polar residues" evidence="3">
    <location>
        <begin position="384"/>
        <end position="396"/>
    </location>
</feature>
<evidence type="ECO:0000256" key="2">
    <source>
        <dbReference type="ARBA" id="ARBA00023136"/>
    </source>
</evidence>
<dbReference type="GO" id="GO:0000139">
    <property type="term" value="C:Golgi membrane"/>
    <property type="evidence" value="ECO:0007669"/>
    <property type="project" value="TreeGrafter"/>
</dbReference>
<dbReference type="OrthoDB" id="67540at2759"/>
<dbReference type="Gene3D" id="2.130.10.10">
    <property type="entry name" value="YVTN repeat-like/Quinoprotein amine dehydrogenase"/>
    <property type="match status" value="1"/>
</dbReference>
<feature type="compositionally biased region" description="Polar residues" evidence="3">
    <location>
        <begin position="317"/>
        <end position="326"/>
    </location>
</feature>
<feature type="compositionally biased region" description="Polar residues" evidence="3">
    <location>
        <begin position="1095"/>
        <end position="1107"/>
    </location>
</feature>
<dbReference type="InterPro" id="IPR015943">
    <property type="entry name" value="WD40/YVTN_repeat-like_dom_sf"/>
</dbReference>
<evidence type="ECO:0000256" key="1">
    <source>
        <dbReference type="ARBA" id="ARBA00004370"/>
    </source>
</evidence>
<feature type="compositionally biased region" description="Polar residues" evidence="3">
    <location>
        <begin position="1263"/>
        <end position="1272"/>
    </location>
</feature>
<dbReference type="PANTHER" id="PTHR22746:SF10">
    <property type="entry name" value="GUANINE NUCLEOTIDE EXCHANGE FACTOR SUBUNIT RIC1"/>
    <property type="match status" value="1"/>
</dbReference>
<dbReference type="Proteomes" id="UP000249723">
    <property type="component" value="Unassembled WGS sequence"/>
</dbReference>
<feature type="region of interest" description="Disordered" evidence="3">
    <location>
        <begin position="376"/>
        <end position="412"/>
    </location>
</feature>
<dbReference type="GO" id="GO:0034066">
    <property type="term" value="C:Ric1-Rgp1 guanyl-nucleotide exchange factor complex"/>
    <property type="evidence" value="ECO:0007669"/>
    <property type="project" value="InterPro"/>
</dbReference>
<gene>
    <name evidence="5" type="ORF">BZ3500_MVSOF-1268-A1-R1_CHR5-3G08288</name>
</gene>
<dbReference type="GO" id="GO:0006886">
    <property type="term" value="P:intracellular protein transport"/>
    <property type="evidence" value="ECO:0007669"/>
    <property type="project" value="InterPro"/>
</dbReference>
<keyword evidence="6" id="KW-1185">Reference proteome</keyword>
<dbReference type="EMBL" id="FMWP01000017">
    <property type="protein sequence ID" value="SCZ92024.1"/>
    <property type="molecule type" value="Genomic_DNA"/>
</dbReference>
<dbReference type="InterPro" id="IPR040096">
    <property type="entry name" value="Ric1"/>
</dbReference>
<protein>
    <submittedName>
        <fullName evidence="5">BZ3500_MvSof-1268-A1-R1_Chr5-3g08288 protein</fullName>
    </submittedName>
</protein>
<dbReference type="InterPro" id="IPR009771">
    <property type="entry name" value="RIC1_C"/>
</dbReference>
<feature type="compositionally biased region" description="Pro residues" evidence="3">
    <location>
        <begin position="241"/>
        <end position="250"/>
    </location>
</feature>
<feature type="compositionally biased region" description="Low complexity" evidence="3">
    <location>
        <begin position="1249"/>
        <end position="1262"/>
    </location>
</feature>